<evidence type="ECO:0000313" key="1">
    <source>
        <dbReference type="EMBL" id="KYM96038.1"/>
    </source>
</evidence>
<dbReference type="PANTHER" id="PTHR33053">
    <property type="entry name" value="PROTEIN, PUTATIVE-RELATED"/>
    <property type="match status" value="1"/>
</dbReference>
<gene>
    <name evidence="1" type="ORF">ALC62_13308</name>
</gene>
<protein>
    <recommendedName>
        <fullName evidence="3">DUF4218 domain-containing protein</fullName>
    </recommendedName>
</protein>
<keyword evidence="2" id="KW-1185">Reference proteome</keyword>
<dbReference type="Proteomes" id="UP000078542">
    <property type="component" value="Unassembled WGS sequence"/>
</dbReference>
<dbReference type="PANTHER" id="PTHR33053:SF24">
    <property type="entry name" value="TRANSPOSASE DOMAIN-CONTAINING PROTEIN"/>
    <property type="match status" value="1"/>
</dbReference>
<dbReference type="EMBL" id="KQ978241">
    <property type="protein sequence ID" value="KYM96038.1"/>
    <property type="molecule type" value="Genomic_DNA"/>
</dbReference>
<organism evidence="1 2">
    <name type="scientific">Cyphomyrmex costatus</name>
    <dbReference type="NCBI Taxonomy" id="456900"/>
    <lineage>
        <taxon>Eukaryota</taxon>
        <taxon>Metazoa</taxon>
        <taxon>Ecdysozoa</taxon>
        <taxon>Arthropoda</taxon>
        <taxon>Hexapoda</taxon>
        <taxon>Insecta</taxon>
        <taxon>Pterygota</taxon>
        <taxon>Neoptera</taxon>
        <taxon>Endopterygota</taxon>
        <taxon>Hymenoptera</taxon>
        <taxon>Apocrita</taxon>
        <taxon>Aculeata</taxon>
        <taxon>Formicoidea</taxon>
        <taxon>Formicidae</taxon>
        <taxon>Myrmicinae</taxon>
        <taxon>Cyphomyrmex</taxon>
    </lineage>
</organism>
<dbReference type="AlphaFoldDB" id="A0A151IA40"/>
<accession>A0A151IA40</accession>
<proteinExistence type="predicted"/>
<sequence length="779" mass="89657">MALIGVEFFSLENENEGGLGVVHKSWLTPLKKESFWPQHIKQQHLFNKCLRKGEEPDEQWQLYKIKRIYFETDDLIKANAKIKKLQFTSDVGSEIEENQVTLKRKRQCPKRLQSSSSEEEEEEENDYCLQTKKLSSTILARPPLVQSLVQQKIIVPVNIGISHTFSSDDRDDLSDIISNRNESSDNLFNFENSDFDFVNFKCTDSEQVMGNNSSKFEESSNNSLWNSLRKWAISNVNVPLVAINSLLHILVPLHPELPLDVRTLLKTPSKINVKMMETGEFVYMGLQNAIEQHLTHNLNFVNSIINLTFNVDGLPLFKSSNTQLWPILGLIQNSNDKTPFPIGIFCGTSKSNPLSSFLEEFIEELSLLLKDGFYFNDILYRVTVHSFVCDAPARSYLKCIKSHSDINADLRNDDTFKSKQDEDHHIGNSPLLQLNIGLVTSFPIDYMHNVCLGVMRKLLQCWINGNFRVRLSANSVQTLSDKMVALHNFIPKEINRKPRPLRELARFKATEFRTFLLYLGPVLLYNVVDKAVYEHFLLLHSAIVILCSKRHISVLGHKTASQLLSIFVEHSEHLYGLEFLIYNVHCLIHLPEDVAMYGPLDKFSAFPFENFLGKLKRLIKSAKQPLIQLCKRLHEANLQISSEKENLLTSHLLEHCHGPTIPLISFCKQYKKIIFKNFMLSTYSFSQADCYCIINNKVIQIHNFVTHKDNSTSIIGKKFLSYSSLYTYPFNSRDLNIFKINDISSDVELWPITNVYCKTFVFPFKNCYVSFPILHTSQL</sequence>
<evidence type="ECO:0008006" key="3">
    <source>
        <dbReference type="Google" id="ProtNLM"/>
    </source>
</evidence>
<evidence type="ECO:0000313" key="2">
    <source>
        <dbReference type="Proteomes" id="UP000078542"/>
    </source>
</evidence>
<reference evidence="1 2" key="1">
    <citation type="submission" date="2016-03" db="EMBL/GenBank/DDBJ databases">
        <title>Cyphomyrmex costatus WGS genome.</title>
        <authorList>
            <person name="Nygaard S."/>
            <person name="Hu H."/>
            <person name="Boomsma J."/>
            <person name="Zhang G."/>
        </authorList>
    </citation>
    <scope>NUCLEOTIDE SEQUENCE [LARGE SCALE GENOMIC DNA]</scope>
    <source>
        <strain evidence="1">MS0001</strain>
        <tissue evidence="1">Whole body</tissue>
    </source>
</reference>
<name>A0A151IA40_9HYME</name>